<dbReference type="InterPro" id="IPR019533">
    <property type="entry name" value="Peptidase_S26"/>
</dbReference>
<keyword evidence="1" id="KW-0472">Membrane</keyword>
<evidence type="ECO:0000313" key="3">
    <source>
        <dbReference type="EMBL" id="AUR52095.1"/>
    </source>
</evidence>
<dbReference type="Proteomes" id="UP000236655">
    <property type="component" value="Chromosome"/>
</dbReference>
<evidence type="ECO:0000259" key="2">
    <source>
        <dbReference type="Pfam" id="PF10502"/>
    </source>
</evidence>
<dbReference type="GO" id="GO:0004252">
    <property type="term" value="F:serine-type endopeptidase activity"/>
    <property type="evidence" value="ECO:0007669"/>
    <property type="project" value="InterPro"/>
</dbReference>
<organism evidence="3 4">
    <name type="scientific">Aquella oligotrophica</name>
    <dbReference type="NCBI Taxonomy" id="2067065"/>
    <lineage>
        <taxon>Bacteria</taxon>
        <taxon>Pseudomonadati</taxon>
        <taxon>Pseudomonadota</taxon>
        <taxon>Betaproteobacteria</taxon>
        <taxon>Neisseriales</taxon>
        <taxon>Neisseriaceae</taxon>
        <taxon>Aquella</taxon>
    </lineage>
</organism>
<dbReference type="EMBL" id="CP024847">
    <property type="protein sequence ID" value="AUR52095.1"/>
    <property type="molecule type" value="Genomic_DNA"/>
</dbReference>
<sequence>MTKISRIILMRLEMKSITLVKNSLDKLNSKQQSILANGLILFAMLATLLFISKFWFLRTHGFVLNVTSSLPQRLWLVDYSHKEEFSRGDYFTFLAPKDVNLTTKSTPLVKKIVGVAGDRVEIKGSTLYINQQIMGHIWTETLPSHHKLYPIASQIIDRGCYFAWTPDLFSYDSRYTDIGIICEKDNRIVGAATPLF</sequence>
<dbReference type="InterPro" id="IPR036286">
    <property type="entry name" value="LexA/Signal_pep-like_sf"/>
</dbReference>
<dbReference type="GO" id="GO:0006465">
    <property type="term" value="P:signal peptide processing"/>
    <property type="evidence" value="ECO:0007669"/>
    <property type="project" value="InterPro"/>
</dbReference>
<protein>
    <recommendedName>
        <fullName evidence="2">Peptidase S26 domain-containing protein</fullName>
    </recommendedName>
</protein>
<keyword evidence="1" id="KW-0812">Transmembrane</keyword>
<accession>A0A2I7N7B0</accession>
<proteinExistence type="predicted"/>
<name>A0A2I7N7B0_9NEIS</name>
<dbReference type="Gene3D" id="2.10.109.10">
    <property type="entry name" value="Umud Fragment, subunit A"/>
    <property type="match status" value="1"/>
</dbReference>
<evidence type="ECO:0000313" key="4">
    <source>
        <dbReference type="Proteomes" id="UP000236655"/>
    </source>
</evidence>
<dbReference type="AlphaFoldDB" id="A0A2I7N7B0"/>
<reference evidence="4" key="1">
    <citation type="submission" date="2017-11" db="EMBL/GenBank/DDBJ databases">
        <authorList>
            <person name="Chan K.G."/>
            <person name="Lee L.S."/>
        </authorList>
    </citation>
    <scope>NUCLEOTIDE SEQUENCE [LARGE SCALE GENOMIC DNA]</scope>
    <source>
        <strain evidence="4">DSM 100970</strain>
    </source>
</reference>
<evidence type="ECO:0000256" key="1">
    <source>
        <dbReference type="SAM" id="Phobius"/>
    </source>
</evidence>
<dbReference type="SUPFAM" id="SSF51306">
    <property type="entry name" value="LexA/Signal peptidase"/>
    <property type="match status" value="1"/>
</dbReference>
<keyword evidence="1" id="KW-1133">Transmembrane helix</keyword>
<feature type="domain" description="Peptidase S26" evidence="2">
    <location>
        <begin position="39"/>
        <end position="193"/>
    </location>
</feature>
<feature type="transmembrane region" description="Helical" evidence="1">
    <location>
        <begin position="34"/>
        <end position="56"/>
    </location>
</feature>
<gene>
    <name evidence="3" type="ORF">CUN60_07200</name>
</gene>
<keyword evidence="4" id="KW-1185">Reference proteome</keyword>
<dbReference type="Pfam" id="PF10502">
    <property type="entry name" value="Peptidase_S26"/>
    <property type="match status" value="1"/>
</dbReference>
<dbReference type="KEGG" id="nba:CUN60_07200"/>